<dbReference type="InterPro" id="IPR000210">
    <property type="entry name" value="BTB/POZ_dom"/>
</dbReference>
<evidence type="ECO:0000259" key="1">
    <source>
        <dbReference type="PROSITE" id="PS50097"/>
    </source>
</evidence>
<organism evidence="2 3">
    <name type="scientific">Russula ochroleuca</name>
    <dbReference type="NCBI Taxonomy" id="152965"/>
    <lineage>
        <taxon>Eukaryota</taxon>
        <taxon>Fungi</taxon>
        <taxon>Dikarya</taxon>
        <taxon>Basidiomycota</taxon>
        <taxon>Agaricomycotina</taxon>
        <taxon>Agaricomycetes</taxon>
        <taxon>Russulales</taxon>
        <taxon>Russulaceae</taxon>
        <taxon>Russula</taxon>
    </lineage>
</organism>
<keyword evidence="3" id="KW-1185">Reference proteome</keyword>
<accession>A0A9P5MPP4</accession>
<dbReference type="Gene3D" id="3.30.710.10">
    <property type="entry name" value="Potassium Channel Kv1.1, Chain A"/>
    <property type="match status" value="2"/>
</dbReference>
<dbReference type="AlphaFoldDB" id="A0A9P5MPP4"/>
<dbReference type="Pfam" id="PF00651">
    <property type="entry name" value="BTB"/>
    <property type="match status" value="1"/>
</dbReference>
<sequence length="665" mass="73902">MSATATETSPSGPVMSLGNLLFDYPEADVILRSRDAYEFRVLKLYIVHSSPILGEKLLLSPNPHPEPTASATPAESNVKRNTANTLCAVQLPVDGAILLSLLSYIFPVPPILPPTIEQIMELLSVAQMYKMDVVLTHIRNHIAQQEPPFIQEETAFHIYSLAQKYGLRTEALQAARCTLSFSSLTIDNLAKEDKLIMIPGVFLHELWKYHQRVRSNLTVDLEEFINSNALTILGELKCDLLTESGIPDWLDAYIYEMETARITPFLDLTGFHMHLTGHIQDRSSNGGCAPCSVIPRDKIRAFWEALTAVVYSSIAKAEPDFVLSIDGTRSEGHAGPTCKATSPLKYSDMPNADVILQSSDLVNFRVHGSVLVASSPFFADMFSLPQPQNDPAPNELPVVHLSEDAEVLNSLISILYPVPPEMPLSSDNILSLLAAAAKYDMEEAQSSIRAEVNRSRLLSSTHAEVFRVYAIAYSKGLIPEAETAARFTLGHPLTFESLGGTLRLFEGSALRDLAKFRLRSIHKFCSNWRSFTDCLGGASKIWVGCPTANDGNEVRRLPTWLQDCLRSKLLIADKFGPTTTLEDRFTEAIPTSEQLCDKYLMAFRSHVEEQDCHFCMKVHVLEGEKFCTEMKDISAQAWNIPTPMLGERLEHQAIRDRRSGSTTSD</sequence>
<gene>
    <name evidence="2" type="ORF">DFH94DRAFT_696345</name>
</gene>
<dbReference type="PROSITE" id="PS50097">
    <property type="entry name" value="BTB"/>
    <property type="match status" value="1"/>
</dbReference>
<proteinExistence type="predicted"/>
<dbReference type="OrthoDB" id="3357985at2759"/>
<dbReference type="EMBL" id="WHVB01000021">
    <property type="protein sequence ID" value="KAF8472251.1"/>
    <property type="molecule type" value="Genomic_DNA"/>
</dbReference>
<dbReference type="Proteomes" id="UP000759537">
    <property type="component" value="Unassembled WGS sequence"/>
</dbReference>
<dbReference type="CDD" id="cd18186">
    <property type="entry name" value="BTB_POZ_ZBTB_KLHL-like"/>
    <property type="match status" value="1"/>
</dbReference>
<dbReference type="SUPFAM" id="SSF54695">
    <property type="entry name" value="POZ domain"/>
    <property type="match status" value="1"/>
</dbReference>
<protein>
    <recommendedName>
        <fullName evidence="1">BTB domain-containing protein</fullName>
    </recommendedName>
</protein>
<reference evidence="2" key="1">
    <citation type="submission" date="2019-10" db="EMBL/GenBank/DDBJ databases">
        <authorList>
            <consortium name="DOE Joint Genome Institute"/>
            <person name="Kuo A."/>
            <person name="Miyauchi S."/>
            <person name="Kiss E."/>
            <person name="Drula E."/>
            <person name="Kohler A."/>
            <person name="Sanchez-Garcia M."/>
            <person name="Andreopoulos B."/>
            <person name="Barry K.W."/>
            <person name="Bonito G."/>
            <person name="Buee M."/>
            <person name="Carver A."/>
            <person name="Chen C."/>
            <person name="Cichocki N."/>
            <person name="Clum A."/>
            <person name="Culley D."/>
            <person name="Crous P.W."/>
            <person name="Fauchery L."/>
            <person name="Girlanda M."/>
            <person name="Hayes R."/>
            <person name="Keri Z."/>
            <person name="LaButti K."/>
            <person name="Lipzen A."/>
            <person name="Lombard V."/>
            <person name="Magnuson J."/>
            <person name="Maillard F."/>
            <person name="Morin E."/>
            <person name="Murat C."/>
            <person name="Nolan M."/>
            <person name="Ohm R."/>
            <person name="Pangilinan J."/>
            <person name="Pereira M."/>
            <person name="Perotto S."/>
            <person name="Peter M."/>
            <person name="Riley R."/>
            <person name="Sitrit Y."/>
            <person name="Stielow B."/>
            <person name="Szollosi G."/>
            <person name="Zifcakova L."/>
            <person name="Stursova M."/>
            <person name="Spatafora J.W."/>
            <person name="Tedersoo L."/>
            <person name="Vaario L.-M."/>
            <person name="Yamada A."/>
            <person name="Yan M."/>
            <person name="Wang P."/>
            <person name="Xu J."/>
            <person name="Bruns T."/>
            <person name="Baldrian P."/>
            <person name="Vilgalys R."/>
            <person name="Henrissat B."/>
            <person name="Grigoriev I.V."/>
            <person name="Hibbett D."/>
            <person name="Nagy L.G."/>
            <person name="Martin F.M."/>
        </authorList>
    </citation>
    <scope>NUCLEOTIDE SEQUENCE</scope>
    <source>
        <strain evidence="2">Prilba</strain>
    </source>
</reference>
<feature type="domain" description="BTB" evidence="1">
    <location>
        <begin position="352"/>
        <end position="424"/>
    </location>
</feature>
<reference evidence="2" key="2">
    <citation type="journal article" date="2020" name="Nat. Commun.">
        <title>Large-scale genome sequencing of mycorrhizal fungi provides insights into the early evolution of symbiotic traits.</title>
        <authorList>
            <person name="Miyauchi S."/>
            <person name="Kiss E."/>
            <person name="Kuo A."/>
            <person name="Drula E."/>
            <person name="Kohler A."/>
            <person name="Sanchez-Garcia M."/>
            <person name="Morin E."/>
            <person name="Andreopoulos B."/>
            <person name="Barry K.W."/>
            <person name="Bonito G."/>
            <person name="Buee M."/>
            <person name="Carver A."/>
            <person name="Chen C."/>
            <person name="Cichocki N."/>
            <person name="Clum A."/>
            <person name="Culley D."/>
            <person name="Crous P.W."/>
            <person name="Fauchery L."/>
            <person name="Girlanda M."/>
            <person name="Hayes R.D."/>
            <person name="Keri Z."/>
            <person name="LaButti K."/>
            <person name="Lipzen A."/>
            <person name="Lombard V."/>
            <person name="Magnuson J."/>
            <person name="Maillard F."/>
            <person name="Murat C."/>
            <person name="Nolan M."/>
            <person name="Ohm R.A."/>
            <person name="Pangilinan J."/>
            <person name="Pereira M.F."/>
            <person name="Perotto S."/>
            <person name="Peter M."/>
            <person name="Pfister S."/>
            <person name="Riley R."/>
            <person name="Sitrit Y."/>
            <person name="Stielow J.B."/>
            <person name="Szollosi G."/>
            <person name="Zifcakova L."/>
            <person name="Stursova M."/>
            <person name="Spatafora J.W."/>
            <person name="Tedersoo L."/>
            <person name="Vaario L.M."/>
            <person name="Yamada A."/>
            <person name="Yan M."/>
            <person name="Wang P."/>
            <person name="Xu J."/>
            <person name="Bruns T."/>
            <person name="Baldrian P."/>
            <person name="Vilgalys R."/>
            <person name="Dunand C."/>
            <person name="Henrissat B."/>
            <person name="Grigoriev I.V."/>
            <person name="Hibbett D."/>
            <person name="Nagy L.G."/>
            <person name="Martin F.M."/>
        </authorList>
    </citation>
    <scope>NUCLEOTIDE SEQUENCE</scope>
    <source>
        <strain evidence="2">Prilba</strain>
    </source>
</reference>
<evidence type="ECO:0000313" key="3">
    <source>
        <dbReference type="Proteomes" id="UP000759537"/>
    </source>
</evidence>
<comment type="caution">
    <text evidence="2">The sequence shown here is derived from an EMBL/GenBank/DDBJ whole genome shotgun (WGS) entry which is preliminary data.</text>
</comment>
<evidence type="ECO:0000313" key="2">
    <source>
        <dbReference type="EMBL" id="KAF8472251.1"/>
    </source>
</evidence>
<name>A0A9P5MPP4_9AGAM</name>
<dbReference type="InterPro" id="IPR011333">
    <property type="entry name" value="SKP1/BTB/POZ_sf"/>
</dbReference>
<dbReference type="SMART" id="SM00225">
    <property type="entry name" value="BTB"/>
    <property type="match status" value="2"/>
</dbReference>